<name>A0ABU1MCV4_9HYPH</name>
<sequence>MQVLIFFVYLSNGPFYKIKLKQNFSDIIC</sequence>
<evidence type="ECO:0000313" key="2">
    <source>
        <dbReference type="Proteomes" id="UP001184614"/>
    </source>
</evidence>
<evidence type="ECO:0000313" key="1">
    <source>
        <dbReference type="EMBL" id="MDR6433677.1"/>
    </source>
</evidence>
<protein>
    <submittedName>
        <fullName evidence="1">Uncharacterized protein</fullName>
    </submittedName>
</protein>
<reference evidence="1 2" key="1">
    <citation type="submission" date="2023-07" db="EMBL/GenBank/DDBJ databases">
        <title>Sorghum-associated microbial communities from plants grown in Nebraska, USA.</title>
        <authorList>
            <person name="Schachtman D."/>
        </authorList>
    </citation>
    <scope>NUCLEOTIDE SEQUENCE [LARGE SCALE GENOMIC DNA]</scope>
    <source>
        <strain evidence="1 2">DS1730</strain>
    </source>
</reference>
<accession>A0ABU1MCV4</accession>
<organism evidence="1 2">
    <name type="scientific">Brucella pseudogrignonensis</name>
    <dbReference type="NCBI Taxonomy" id="419475"/>
    <lineage>
        <taxon>Bacteria</taxon>
        <taxon>Pseudomonadati</taxon>
        <taxon>Pseudomonadota</taxon>
        <taxon>Alphaproteobacteria</taxon>
        <taxon>Hyphomicrobiales</taxon>
        <taxon>Brucellaceae</taxon>
        <taxon>Brucella/Ochrobactrum group</taxon>
        <taxon>Brucella</taxon>
    </lineage>
</organism>
<gene>
    <name evidence="1" type="ORF">J2782_003423</name>
</gene>
<dbReference type="Proteomes" id="UP001184614">
    <property type="component" value="Unassembled WGS sequence"/>
</dbReference>
<comment type="caution">
    <text evidence="1">The sequence shown here is derived from an EMBL/GenBank/DDBJ whole genome shotgun (WGS) entry which is preliminary data.</text>
</comment>
<keyword evidence="2" id="KW-1185">Reference proteome</keyword>
<dbReference type="EMBL" id="JAVDQT010000006">
    <property type="protein sequence ID" value="MDR6433677.1"/>
    <property type="molecule type" value="Genomic_DNA"/>
</dbReference>
<proteinExistence type="predicted"/>